<dbReference type="STRING" id="1194083.BN12_130036"/>
<reference evidence="5 6" key="1">
    <citation type="journal article" date="2013" name="ISME J.">
        <title>A metabolic model for members of the genus Tetrasphaera involved in enhanced biological phosphorus removal.</title>
        <authorList>
            <person name="Kristiansen R."/>
            <person name="Nguyen H.T.T."/>
            <person name="Saunders A.M."/>
            <person name="Nielsen J.L."/>
            <person name="Wimmer R."/>
            <person name="Le V.Q."/>
            <person name="McIlroy S.J."/>
            <person name="Petrovski S."/>
            <person name="Seviour R.J."/>
            <person name="Calteau A."/>
            <person name="Nielsen K.L."/>
            <person name="Nielsen P.H."/>
        </authorList>
    </citation>
    <scope>NUCLEOTIDE SEQUENCE [LARGE SCALE GENOMIC DNA]</scope>
    <source>
        <strain evidence="5 6">T1-X7</strain>
    </source>
</reference>
<sequence length="304" mass="32752">MTTAATPTADRQPWHGVLVAVGLPFTDALEPDLAAFGENVAWLAEQGVNGVAPNGSLGEYQTLSWEERDAVVRTAVENAPEGFTVMPGVGAYGGLESKRHAQVAKDLGCQAVMALPPNAYRADERAILEHFELVASAGLPVTAYNNPIDTKVDLRPQILAKLHAEGFIVGVKEFSGDVRRCYEISELAPDLDLMIGTDDTVLEVGIAGAKGWVAGYPQVFPKACVELYEASVARDVERALPLYRALHPVLRWDSKTEFIQAIKLGQDLIGRRGGSCRPPRQPLDAATEAVVREATQRLIDAGVE</sequence>
<comment type="similarity">
    <text evidence="2">Belongs to the DapA family.</text>
</comment>
<evidence type="ECO:0000256" key="1">
    <source>
        <dbReference type="ARBA" id="ARBA00023239"/>
    </source>
</evidence>
<dbReference type="CDD" id="cd00408">
    <property type="entry name" value="DHDPS-like"/>
    <property type="match status" value="1"/>
</dbReference>
<dbReference type="AlphaFoldDB" id="A0A077LUT9"/>
<dbReference type="InterPro" id="IPR013785">
    <property type="entry name" value="Aldolase_TIM"/>
</dbReference>
<dbReference type="SMART" id="SM01130">
    <property type="entry name" value="DHDPS"/>
    <property type="match status" value="1"/>
</dbReference>
<dbReference type="Proteomes" id="UP000035721">
    <property type="component" value="Unassembled WGS sequence"/>
</dbReference>
<accession>A0A077LUT9</accession>
<evidence type="ECO:0000256" key="2">
    <source>
        <dbReference type="PIRNR" id="PIRNR001365"/>
    </source>
</evidence>
<evidence type="ECO:0000313" key="6">
    <source>
        <dbReference type="Proteomes" id="UP000035721"/>
    </source>
</evidence>
<dbReference type="Gene3D" id="3.20.20.70">
    <property type="entry name" value="Aldolase class I"/>
    <property type="match status" value="1"/>
</dbReference>
<dbReference type="PANTHER" id="PTHR12128:SF72">
    <property type="entry name" value="DIHYDRODIPICOLINATE SYNTHASE"/>
    <property type="match status" value="1"/>
</dbReference>
<keyword evidence="1 2" id="KW-0456">Lyase</keyword>
<protein>
    <submittedName>
        <fullName evidence="5">Putative dihydropicolinate synthase</fullName>
    </submittedName>
</protein>
<evidence type="ECO:0000256" key="4">
    <source>
        <dbReference type="PIRSR" id="PIRSR001365-2"/>
    </source>
</evidence>
<dbReference type="PANTHER" id="PTHR12128">
    <property type="entry name" value="DIHYDRODIPICOLINATE SYNTHASE"/>
    <property type="match status" value="1"/>
</dbReference>
<name>A0A077LUT9_9MICO</name>
<dbReference type="OrthoDB" id="9778880at2"/>
<feature type="active site" description="Schiff-base intermediate with substrate" evidence="3">
    <location>
        <position position="172"/>
    </location>
</feature>
<evidence type="ECO:0000313" key="5">
    <source>
        <dbReference type="EMBL" id="CCH76497.1"/>
    </source>
</evidence>
<organism evidence="5 6">
    <name type="scientific">Nostocoides japonicum T1-X7</name>
    <dbReference type="NCBI Taxonomy" id="1194083"/>
    <lineage>
        <taxon>Bacteria</taxon>
        <taxon>Bacillati</taxon>
        <taxon>Actinomycetota</taxon>
        <taxon>Actinomycetes</taxon>
        <taxon>Micrococcales</taxon>
        <taxon>Intrasporangiaceae</taxon>
        <taxon>Nostocoides</taxon>
    </lineage>
</organism>
<dbReference type="Pfam" id="PF00701">
    <property type="entry name" value="DHDPS"/>
    <property type="match status" value="1"/>
</dbReference>
<dbReference type="InterPro" id="IPR002220">
    <property type="entry name" value="DapA-like"/>
</dbReference>
<dbReference type="PIRSF" id="PIRSF001365">
    <property type="entry name" value="DHDPS"/>
    <property type="match status" value="1"/>
</dbReference>
<dbReference type="RefSeq" id="WP_048549958.1">
    <property type="nucleotide sequence ID" value="NZ_HF570958.1"/>
</dbReference>
<evidence type="ECO:0000256" key="3">
    <source>
        <dbReference type="PIRSR" id="PIRSR001365-1"/>
    </source>
</evidence>
<keyword evidence="6" id="KW-1185">Reference proteome</keyword>
<feature type="active site" description="Proton donor/acceptor" evidence="3">
    <location>
        <position position="144"/>
    </location>
</feature>
<gene>
    <name evidence="5" type="ORF">BN12_130036</name>
</gene>
<proteinExistence type="inferred from homology"/>
<dbReference type="PRINTS" id="PR00146">
    <property type="entry name" value="DHPICSNTHASE"/>
</dbReference>
<dbReference type="GO" id="GO:0008840">
    <property type="term" value="F:4-hydroxy-tetrahydrodipicolinate synthase activity"/>
    <property type="evidence" value="ECO:0007669"/>
    <property type="project" value="TreeGrafter"/>
</dbReference>
<feature type="binding site" evidence="4">
    <location>
        <position position="213"/>
    </location>
    <ligand>
        <name>pyruvate</name>
        <dbReference type="ChEBI" id="CHEBI:15361"/>
    </ligand>
</feature>
<dbReference type="EMBL" id="CAJB01000035">
    <property type="protein sequence ID" value="CCH76497.1"/>
    <property type="molecule type" value="Genomic_DNA"/>
</dbReference>
<comment type="caution">
    <text evidence="5">The sequence shown here is derived from an EMBL/GenBank/DDBJ whole genome shotgun (WGS) entry which is preliminary data.</text>
</comment>
<dbReference type="SUPFAM" id="SSF51569">
    <property type="entry name" value="Aldolase"/>
    <property type="match status" value="1"/>
</dbReference>